<dbReference type="InterPro" id="IPR043502">
    <property type="entry name" value="DNA/RNA_pol_sf"/>
</dbReference>
<reference evidence="3 4" key="1">
    <citation type="journal article" date="2023" name="J. Hered.">
        <title>Chromosome-level genome of the wood stork (Mycteria americana) provides insight into avian chromosome evolution.</title>
        <authorList>
            <person name="Flamio R. Jr."/>
            <person name="Ramstad K.M."/>
        </authorList>
    </citation>
    <scope>NUCLEOTIDE SEQUENCE [LARGE SCALE GENOMIC DNA]</scope>
    <source>
        <strain evidence="3">JAX WOST 10</strain>
    </source>
</reference>
<dbReference type="GO" id="GO:0006259">
    <property type="term" value="P:DNA metabolic process"/>
    <property type="evidence" value="ECO:0007669"/>
    <property type="project" value="UniProtKB-ARBA"/>
</dbReference>
<dbReference type="GO" id="GO:0003676">
    <property type="term" value="F:nucleic acid binding"/>
    <property type="evidence" value="ECO:0007669"/>
    <property type="project" value="InterPro"/>
</dbReference>
<evidence type="ECO:0008006" key="5">
    <source>
        <dbReference type="Google" id="ProtNLM"/>
    </source>
</evidence>
<dbReference type="InterPro" id="IPR036397">
    <property type="entry name" value="RNaseH_sf"/>
</dbReference>
<protein>
    <recommendedName>
        <fullName evidence="5">RNase H type-1 domain-containing protein</fullName>
    </recommendedName>
</protein>
<evidence type="ECO:0000259" key="2">
    <source>
        <dbReference type="PROSITE" id="PS50879"/>
    </source>
</evidence>
<dbReference type="Pfam" id="PF00075">
    <property type="entry name" value="RNase_H"/>
    <property type="match status" value="1"/>
</dbReference>
<comment type="caution">
    <text evidence="3">The sequence shown here is derived from an EMBL/GenBank/DDBJ whole genome shotgun (WGS) entry which is preliminary data.</text>
</comment>
<evidence type="ECO:0000259" key="1">
    <source>
        <dbReference type="PROSITE" id="PS50878"/>
    </source>
</evidence>
<feature type="domain" description="RNase H type-1" evidence="2">
    <location>
        <begin position="63"/>
        <end position="204"/>
    </location>
</feature>
<organism evidence="3 4">
    <name type="scientific">Mycteria americana</name>
    <name type="common">Wood stork</name>
    <dbReference type="NCBI Taxonomy" id="33587"/>
    <lineage>
        <taxon>Eukaryota</taxon>
        <taxon>Metazoa</taxon>
        <taxon>Chordata</taxon>
        <taxon>Craniata</taxon>
        <taxon>Vertebrata</taxon>
        <taxon>Euteleostomi</taxon>
        <taxon>Archelosauria</taxon>
        <taxon>Archosauria</taxon>
        <taxon>Dinosauria</taxon>
        <taxon>Saurischia</taxon>
        <taxon>Theropoda</taxon>
        <taxon>Coelurosauria</taxon>
        <taxon>Aves</taxon>
        <taxon>Neognathae</taxon>
        <taxon>Neoaves</taxon>
        <taxon>Aequornithes</taxon>
        <taxon>Ciconiiformes</taxon>
        <taxon>Ciconiidae</taxon>
        <taxon>Mycteria</taxon>
    </lineage>
</organism>
<feature type="domain" description="Reverse transcriptase" evidence="1">
    <location>
        <begin position="1"/>
        <end position="98"/>
    </location>
</feature>
<dbReference type="PROSITE" id="PS50879">
    <property type="entry name" value="RNASE_H_1"/>
    <property type="match status" value="1"/>
</dbReference>
<dbReference type="InterPro" id="IPR000477">
    <property type="entry name" value="RT_dom"/>
</dbReference>
<accession>A0AAN7MY42</accession>
<dbReference type="InterPro" id="IPR012337">
    <property type="entry name" value="RNaseH-like_sf"/>
</dbReference>
<dbReference type="Gene3D" id="3.30.420.10">
    <property type="entry name" value="Ribonuclease H-like superfamily/Ribonuclease H"/>
    <property type="match status" value="1"/>
</dbReference>
<gene>
    <name evidence="3" type="ORF">QYF61_010461</name>
</gene>
<proteinExistence type="predicted"/>
<dbReference type="Proteomes" id="UP001333110">
    <property type="component" value="Unassembled WGS sequence"/>
</dbReference>
<dbReference type="SUPFAM" id="SSF53098">
    <property type="entry name" value="Ribonuclease H-like"/>
    <property type="match status" value="1"/>
</dbReference>
<dbReference type="GO" id="GO:0004523">
    <property type="term" value="F:RNA-DNA hybrid ribonuclease activity"/>
    <property type="evidence" value="ECO:0007669"/>
    <property type="project" value="InterPro"/>
</dbReference>
<sequence length="251" mass="27832">MLSFVYHWNKKVRNCLCSNGKVQSLEEKSKCAGPCYPRDLRTALPCSVDDILIGTASEQECKRATINLLNFLGLAGYRVSQKKAQIVQTTVEYLGFEVSQGKRLVNTSAQKAEIAALSRVLELSENMRVNIYMDSKYAFGVIHAHGAVWKERGLLCGQGTLIKHGKAILELLQAVLKPKEVSKGQMYIISGNQKVDETAKRVALTDSKVGALIPTRRILLDPPTYSEKDNQLAKLLNCTKTRGGWWTTDTG</sequence>
<dbReference type="SUPFAM" id="SSF56672">
    <property type="entry name" value="DNA/RNA polymerases"/>
    <property type="match status" value="1"/>
</dbReference>
<evidence type="ECO:0000313" key="3">
    <source>
        <dbReference type="EMBL" id="KAK4815967.1"/>
    </source>
</evidence>
<dbReference type="EMBL" id="JAUNZN010000009">
    <property type="protein sequence ID" value="KAK4815967.1"/>
    <property type="molecule type" value="Genomic_DNA"/>
</dbReference>
<keyword evidence="4" id="KW-1185">Reference proteome</keyword>
<dbReference type="InterPro" id="IPR002156">
    <property type="entry name" value="RNaseH_domain"/>
</dbReference>
<dbReference type="AlphaFoldDB" id="A0AAN7MY42"/>
<dbReference type="PROSITE" id="PS50878">
    <property type="entry name" value="RT_POL"/>
    <property type="match status" value="1"/>
</dbReference>
<name>A0AAN7MY42_MYCAM</name>
<evidence type="ECO:0000313" key="4">
    <source>
        <dbReference type="Proteomes" id="UP001333110"/>
    </source>
</evidence>